<evidence type="ECO:0000313" key="9">
    <source>
        <dbReference type="Proteomes" id="UP000321580"/>
    </source>
</evidence>
<keyword evidence="3" id="KW-0998">Cell outer membrane</keyword>
<dbReference type="AlphaFoldDB" id="A0A5C6RNJ3"/>
<organism evidence="8 9">
    <name type="scientific">Phaeodactylibacter luteus</name>
    <dbReference type="NCBI Taxonomy" id="1564516"/>
    <lineage>
        <taxon>Bacteria</taxon>
        <taxon>Pseudomonadati</taxon>
        <taxon>Bacteroidota</taxon>
        <taxon>Saprospiria</taxon>
        <taxon>Saprospirales</taxon>
        <taxon>Haliscomenobacteraceae</taxon>
        <taxon>Phaeodactylibacter</taxon>
    </lineage>
</organism>
<dbReference type="Gene3D" id="2.40.170.20">
    <property type="entry name" value="TonB-dependent receptor, beta-barrel domain"/>
    <property type="match status" value="1"/>
</dbReference>
<evidence type="ECO:0000256" key="4">
    <source>
        <dbReference type="SAM" id="MobiDB-lite"/>
    </source>
</evidence>
<feature type="domain" description="Outer membrane protein beta-barrel" evidence="7">
    <location>
        <begin position="388"/>
        <end position="793"/>
    </location>
</feature>
<accession>A0A5C6RNJ3</accession>
<gene>
    <name evidence="8" type="ORF">FRY97_08440</name>
</gene>
<evidence type="ECO:0000256" key="2">
    <source>
        <dbReference type="ARBA" id="ARBA00023136"/>
    </source>
</evidence>
<dbReference type="Proteomes" id="UP000321580">
    <property type="component" value="Unassembled WGS sequence"/>
</dbReference>
<name>A0A5C6RNJ3_9BACT</name>
<keyword evidence="9" id="KW-1185">Reference proteome</keyword>
<evidence type="ECO:0000313" key="8">
    <source>
        <dbReference type="EMBL" id="TXB63544.1"/>
    </source>
</evidence>
<dbReference type="GO" id="GO:0009279">
    <property type="term" value="C:cell outer membrane"/>
    <property type="evidence" value="ECO:0007669"/>
    <property type="project" value="UniProtKB-SubCell"/>
</dbReference>
<feature type="chain" id="PRO_5022932571" evidence="5">
    <location>
        <begin position="20"/>
        <end position="818"/>
    </location>
</feature>
<dbReference type="PANTHER" id="PTHR40980:SF4">
    <property type="entry name" value="TONB-DEPENDENT RECEPTOR-LIKE BETA-BARREL DOMAIN-CONTAINING PROTEIN"/>
    <property type="match status" value="1"/>
</dbReference>
<dbReference type="SUPFAM" id="SSF56935">
    <property type="entry name" value="Porins"/>
    <property type="match status" value="1"/>
</dbReference>
<dbReference type="Pfam" id="PF13620">
    <property type="entry name" value="CarboxypepD_reg"/>
    <property type="match status" value="1"/>
</dbReference>
<comment type="subcellular location">
    <subcellularLocation>
        <location evidence="1">Cell outer membrane</location>
    </subcellularLocation>
</comment>
<evidence type="ECO:0000256" key="5">
    <source>
        <dbReference type="SAM" id="SignalP"/>
    </source>
</evidence>
<evidence type="ECO:0000256" key="1">
    <source>
        <dbReference type="ARBA" id="ARBA00004442"/>
    </source>
</evidence>
<evidence type="ECO:0000259" key="7">
    <source>
        <dbReference type="Pfam" id="PF14905"/>
    </source>
</evidence>
<dbReference type="InterPro" id="IPR037066">
    <property type="entry name" value="Plug_dom_sf"/>
</dbReference>
<dbReference type="Pfam" id="PF14905">
    <property type="entry name" value="OMP_b-brl_3"/>
    <property type="match status" value="1"/>
</dbReference>
<sequence>MKTYLTTFFSIAIVAFALASNPAEYKGTVKGQVLDAATGSPLEYATISAYQFADSSLVTGAVTEPDGTFTIELKNGKYYLVIDYISFQRLSTPPFELKPGSQSVDLGKIEMLPDAQTLAEVEVRAEKSRMQMSLDKRVFNVGKDLANLGGSATDVLDNVPSVTVDAEGAVSLRGSGGVRILIDGRPSGLLGGSDNSGLRQIPANLIDRIEVITNPSARYEAEGMAGIINIILKKEKRNGLNGAVDLTAGYPDNYGLAVNGNYRLNKWNFFANYGLSYRDSPGSGNLYQEVYDRNGIGPDTVFIQQQTRDRSRGGWGHTLRGGLDYAISESASLTGSVTYRTEDGNNTSELTYRDYLFNLDTPTGITTRVDDEREIEDNLEYTVAFRKDFPGKDHRLTIDARYQDNAEVEESVIREAYFTPEFIETGLPGLQQNAYNREKRIQTVLQSDYVRPIGEEGKFEAGLRAGIRDIETNFSVSELENGVLVPVEAFTNDFVFNESVYAAYSSIGNNFGPVSLQAGLRAEYTDMTTELLQTQEVNPRDYLSLFPSVFLGYEMAGQNSVQLSYSRRINRPNFWSLNPFFSFSDARNIYSGNPNLDPEFTHSVETNYLKYWDSASLTAGVFYRHTDGVVQRIRRIDESGVTFTQPENLATEDAYGIDITYSYSPFKWWDLDGNFNFFRSLISGNANGRDLSADAVTMFTRLTSRVTLWKELETQLRANYRAPRVTPQGRTKSLYVIDLSMSKDVLEKKGTLTLSVRDLLNSRKWRTVFEDEGFYSDGEFQWRARQVLLTFNYRINQQKNRRGGGREGGYDGGGGGEF</sequence>
<comment type="caution">
    <text evidence="8">The sequence shown here is derived from an EMBL/GenBank/DDBJ whole genome shotgun (WGS) entry which is preliminary data.</text>
</comment>
<feature type="region of interest" description="Disordered" evidence="4">
    <location>
        <begin position="799"/>
        <end position="818"/>
    </location>
</feature>
<dbReference type="RefSeq" id="WP_147167014.1">
    <property type="nucleotide sequence ID" value="NZ_VOOR01000014.1"/>
</dbReference>
<dbReference type="EMBL" id="VOOR01000014">
    <property type="protein sequence ID" value="TXB63544.1"/>
    <property type="molecule type" value="Genomic_DNA"/>
</dbReference>
<evidence type="ECO:0000259" key="6">
    <source>
        <dbReference type="Pfam" id="PF07715"/>
    </source>
</evidence>
<dbReference type="Gene3D" id="2.60.40.1120">
    <property type="entry name" value="Carboxypeptidase-like, regulatory domain"/>
    <property type="match status" value="1"/>
</dbReference>
<protein>
    <submittedName>
        <fullName evidence="8">TonB-dependent receptor</fullName>
    </submittedName>
</protein>
<dbReference type="SUPFAM" id="SSF49464">
    <property type="entry name" value="Carboxypeptidase regulatory domain-like"/>
    <property type="match status" value="1"/>
</dbReference>
<reference evidence="8 9" key="1">
    <citation type="submission" date="2019-08" db="EMBL/GenBank/DDBJ databases">
        <title>Genome of Phaeodactylibacter luteus.</title>
        <authorList>
            <person name="Bowman J.P."/>
        </authorList>
    </citation>
    <scope>NUCLEOTIDE SEQUENCE [LARGE SCALE GENOMIC DNA]</scope>
    <source>
        <strain evidence="8 9">KCTC 42180</strain>
    </source>
</reference>
<proteinExistence type="predicted"/>
<dbReference type="Gene3D" id="2.170.130.10">
    <property type="entry name" value="TonB-dependent receptor, plug domain"/>
    <property type="match status" value="1"/>
</dbReference>
<dbReference type="InterPro" id="IPR036942">
    <property type="entry name" value="Beta-barrel_TonB_sf"/>
</dbReference>
<keyword evidence="8" id="KW-0675">Receptor</keyword>
<dbReference type="InterPro" id="IPR012910">
    <property type="entry name" value="Plug_dom"/>
</dbReference>
<feature type="domain" description="TonB-dependent receptor plug" evidence="6">
    <location>
        <begin position="150"/>
        <end position="227"/>
    </location>
</feature>
<dbReference type="OrthoDB" id="8764943at2"/>
<dbReference type="InterPro" id="IPR008969">
    <property type="entry name" value="CarboxyPept-like_regulatory"/>
</dbReference>
<dbReference type="Pfam" id="PF07715">
    <property type="entry name" value="Plug"/>
    <property type="match status" value="1"/>
</dbReference>
<keyword evidence="2" id="KW-0472">Membrane</keyword>
<feature type="signal peptide" evidence="5">
    <location>
        <begin position="1"/>
        <end position="19"/>
    </location>
</feature>
<dbReference type="InterPro" id="IPR041700">
    <property type="entry name" value="OMP_b-brl_3"/>
</dbReference>
<dbReference type="PANTHER" id="PTHR40980">
    <property type="entry name" value="PLUG DOMAIN-CONTAINING PROTEIN"/>
    <property type="match status" value="1"/>
</dbReference>
<keyword evidence="5" id="KW-0732">Signal</keyword>
<evidence type="ECO:0000256" key="3">
    <source>
        <dbReference type="ARBA" id="ARBA00023237"/>
    </source>
</evidence>